<dbReference type="SUPFAM" id="SSF101498">
    <property type="entry name" value="Anti-sigma factor FlgM"/>
    <property type="match status" value="1"/>
</dbReference>
<feature type="region of interest" description="Disordered" evidence="1">
    <location>
        <begin position="1"/>
        <end position="55"/>
    </location>
</feature>
<dbReference type="InterPro" id="IPR035890">
    <property type="entry name" value="Anti-sigma-28_factor_FlgM_sf"/>
</dbReference>
<feature type="domain" description="Anti-sigma-28 factor FlgM C-terminal" evidence="2">
    <location>
        <begin position="60"/>
        <end position="100"/>
    </location>
</feature>
<proteinExistence type="predicted"/>
<feature type="compositionally biased region" description="Polar residues" evidence="1">
    <location>
        <begin position="22"/>
        <end position="48"/>
    </location>
</feature>
<sequence length="109" mass="11837">MKVNQSVGNFVIPKKTPETEIESANSGRLSNTNGGTSKISEPSISTAGGNYGDDGGPFSKLDRLVQLEPEVRLDLVNKFKEFIKSGEYKINPDELSSKMISDALEEDLS</sequence>
<dbReference type="InterPro" id="IPR031316">
    <property type="entry name" value="FlgM_C"/>
</dbReference>
<name>A0A382BWJ6_9ZZZZ</name>
<dbReference type="EMBL" id="UINC01031629">
    <property type="protein sequence ID" value="SVB17989.1"/>
    <property type="molecule type" value="Genomic_DNA"/>
</dbReference>
<dbReference type="AlphaFoldDB" id="A0A382BWJ6"/>
<evidence type="ECO:0000313" key="3">
    <source>
        <dbReference type="EMBL" id="SVB17989.1"/>
    </source>
</evidence>
<accession>A0A382BWJ6</accession>
<protein>
    <recommendedName>
        <fullName evidence="2">Anti-sigma-28 factor FlgM C-terminal domain-containing protein</fullName>
    </recommendedName>
</protein>
<evidence type="ECO:0000259" key="2">
    <source>
        <dbReference type="Pfam" id="PF04316"/>
    </source>
</evidence>
<evidence type="ECO:0000256" key="1">
    <source>
        <dbReference type="SAM" id="MobiDB-lite"/>
    </source>
</evidence>
<organism evidence="3">
    <name type="scientific">marine metagenome</name>
    <dbReference type="NCBI Taxonomy" id="408172"/>
    <lineage>
        <taxon>unclassified sequences</taxon>
        <taxon>metagenomes</taxon>
        <taxon>ecological metagenomes</taxon>
    </lineage>
</organism>
<gene>
    <name evidence="3" type="ORF">METZ01_LOCUS170843</name>
</gene>
<reference evidence="3" key="1">
    <citation type="submission" date="2018-05" db="EMBL/GenBank/DDBJ databases">
        <authorList>
            <person name="Lanie J.A."/>
            <person name="Ng W.-L."/>
            <person name="Kazmierczak K.M."/>
            <person name="Andrzejewski T.M."/>
            <person name="Davidsen T.M."/>
            <person name="Wayne K.J."/>
            <person name="Tettelin H."/>
            <person name="Glass J.I."/>
            <person name="Rusch D."/>
            <person name="Podicherti R."/>
            <person name="Tsui H.-C.T."/>
            <person name="Winkler M.E."/>
        </authorList>
    </citation>
    <scope>NUCLEOTIDE SEQUENCE</scope>
</reference>
<dbReference type="Pfam" id="PF04316">
    <property type="entry name" value="FlgM"/>
    <property type="match status" value="1"/>
</dbReference>